<reference evidence="2" key="1">
    <citation type="journal article" date="2019" name="Int. J. Syst. Evol. Microbiol.">
        <title>The Global Catalogue of Microorganisms (GCM) 10K type strain sequencing project: providing services to taxonomists for standard genome sequencing and annotation.</title>
        <authorList>
            <consortium name="The Broad Institute Genomics Platform"/>
            <consortium name="The Broad Institute Genome Sequencing Center for Infectious Disease"/>
            <person name="Wu L."/>
            <person name="Ma J."/>
        </authorList>
    </citation>
    <scope>NUCLEOTIDE SEQUENCE [LARGE SCALE GENOMIC DNA]</scope>
    <source>
        <strain evidence="2">CCUG 58938</strain>
    </source>
</reference>
<accession>A0ABW3JZU2</accession>
<proteinExistence type="predicted"/>
<name>A0ABW3JZU2_9BACT</name>
<dbReference type="EMBL" id="JBHTKA010000001">
    <property type="protein sequence ID" value="MFD0999245.1"/>
    <property type="molecule type" value="Genomic_DNA"/>
</dbReference>
<evidence type="ECO:0000313" key="2">
    <source>
        <dbReference type="Proteomes" id="UP001597112"/>
    </source>
</evidence>
<evidence type="ECO:0000313" key="1">
    <source>
        <dbReference type="EMBL" id="MFD0999245.1"/>
    </source>
</evidence>
<organism evidence="1 2">
    <name type="scientific">Ohtaekwangia kribbensis</name>
    <dbReference type="NCBI Taxonomy" id="688913"/>
    <lineage>
        <taxon>Bacteria</taxon>
        <taxon>Pseudomonadati</taxon>
        <taxon>Bacteroidota</taxon>
        <taxon>Cytophagia</taxon>
        <taxon>Cytophagales</taxon>
        <taxon>Fulvivirgaceae</taxon>
        <taxon>Ohtaekwangia</taxon>
    </lineage>
</organism>
<gene>
    <name evidence="1" type="ORF">ACFQ21_08005</name>
</gene>
<sequence>MKLIFDNSGKVKTQESVSEKEITDMIEKLHPSDFPYLILEDTESNYIQCMAGDKDFVVEIRIYDENDSFKHFVIGSKETSQVWYSINGAVGPVMVLGHELLRIRDVKNLFVSFFLNNDVPESYAKRNVTKMFR</sequence>
<dbReference type="Proteomes" id="UP001597112">
    <property type="component" value="Unassembled WGS sequence"/>
</dbReference>
<comment type="caution">
    <text evidence="1">The sequence shown here is derived from an EMBL/GenBank/DDBJ whole genome shotgun (WGS) entry which is preliminary data.</text>
</comment>
<keyword evidence="2" id="KW-1185">Reference proteome</keyword>
<protein>
    <submittedName>
        <fullName evidence="1">Uncharacterized protein</fullName>
    </submittedName>
</protein>
<dbReference type="RefSeq" id="WP_377577342.1">
    <property type="nucleotide sequence ID" value="NZ_JBHTKA010000001.1"/>
</dbReference>